<protein>
    <submittedName>
        <fullName evidence="2">Uncharacterized protein</fullName>
    </submittedName>
</protein>
<evidence type="ECO:0000313" key="2">
    <source>
        <dbReference type="EMBL" id="SDB32362.1"/>
    </source>
</evidence>
<reference evidence="2 3" key="1">
    <citation type="submission" date="2016-10" db="EMBL/GenBank/DDBJ databases">
        <authorList>
            <person name="de Groot N.N."/>
        </authorList>
    </citation>
    <scope>NUCLEOTIDE SEQUENCE [LARGE SCALE GENOMIC DNA]</scope>
    <source>
        <strain evidence="2 3">ATCC 35022</strain>
    </source>
</reference>
<dbReference type="RefSeq" id="WP_175478407.1">
    <property type="nucleotide sequence ID" value="NZ_FMXQ01000004.1"/>
</dbReference>
<keyword evidence="3" id="KW-1185">Reference proteome</keyword>
<sequence length="58" mass="6494">MSETDKQKAAEILRKRRLAAEGLKETEGENPLEDPTEDKEGEEEIDDAALTTDLGLHR</sequence>
<evidence type="ECO:0000313" key="3">
    <source>
        <dbReference type="Proteomes" id="UP000199071"/>
    </source>
</evidence>
<evidence type="ECO:0000256" key="1">
    <source>
        <dbReference type="SAM" id="MobiDB-lite"/>
    </source>
</evidence>
<proteinExistence type="predicted"/>
<feature type="compositionally biased region" description="Basic and acidic residues" evidence="1">
    <location>
        <begin position="16"/>
        <end position="27"/>
    </location>
</feature>
<gene>
    <name evidence="2" type="ORF">SAMN02982931_02510</name>
</gene>
<name>A0A1G6CHU8_9HYPH</name>
<dbReference type="Proteomes" id="UP000199071">
    <property type="component" value="Unassembled WGS sequence"/>
</dbReference>
<dbReference type="AlphaFoldDB" id="A0A1G6CHU8"/>
<feature type="region of interest" description="Disordered" evidence="1">
    <location>
        <begin position="16"/>
        <end position="58"/>
    </location>
</feature>
<organism evidence="2 3">
    <name type="scientific">Bauldia litoralis</name>
    <dbReference type="NCBI Taxonomy" id="665467"/>
    <lineage>
        <taxon>Bacteria</taxon>
        <taxon>Pseudomonadati</taxon>
        <taxon>Pseudomonadota</taxon>
        <taxon>Alphaproteobacteria</taxon>
        <taxon>Hyphomicrobiales</taxon>
        <taxon>Kaistiaceae</taxon>
        <taxon>Bauldia</taxon>
    </lineage>
</organism>
<dbReference type="EMBL" id="FMXQ01000004">
    <property type="protein sequence ID" value="SDB32362.1"/>
    <property type="molecule type" value="Genomic_DNA"/>
</dbReference>
<accession>A0A1G6CHU8</accession>
<feature type="compositionally biased region" description="Acidic residues" evidence="1">
    <location>
        <begin position="28"/>
        <end position="47"/>
    </location>
</feature>